<sequence>MGRVKLKIKRLENISGRQVTYSKRKAGILKKAKELSILCDIDIVLLMFSPSGKPTLCLGERSNIEEVIAKYAQLTPQERAKRKLESLEELSNHSKLLQSRLSEIHKRLSYWSDPDKINDIDHIRAMEESLKESLSRIRSHKDDFGKQQLMPLECTGQFQNGIHLPLGMGGEQEAQPISWLHSSDSQQMMLSEDPNLLPRRDIECCRGASIPSYSGYFSTGKQADIDRTAQEGVLNELNRNACLRLELGGQYPYQSYNLNLLNEKKFKTETEMNLHDSHVVDYRINGFELPRPSYDTDHHHNWASTSGSCAITMFDEHSYAQILIHNVMMTFELFLSATQLIVTGGAINLFIGFSIPLSTTNNYQVPDGNTV</sequence>
<accession>A0ACC2KPH2</accession>
<proteinExistence type="predicted"/>
<evidence type="ECO:0000313" key="1">
    <source>
        <dbReference type="EMBL" id="KAJ8622895.1"/>
    </source>
</evidence>
<comment type="caution">
    <text evidence="1">The sequence shown here is derived from an EMBL/GenBank/DDBJ whole genome shotgun (WGS) entry which is preliminary data.</text>
</comment>
<dbReference type="Proteomes" id="UP001234297">
    <property type="component" value="Chromosome 10"/>
</dbReference>
<dbReference type="EMBL" id="CM056818">
    <property type="protein sequence ID" value="KAJ8622895.1"/>
    <property type="molecule type" value="Genomic_DNA"/>
</dbReference>
<keyword evidence="2" id="KW-1185">Reference proteome</keyword>
<protein>
    <submittedName>
        <fullName evidence="1">Uncharacterized protein</fullName>
    </submittedName>
</protein>
<name>A0ACC2KPH2_PERAE</name>
<reference evidence="1 2" key="1">
    <citation type="journal article" date="2022" name="Hortic Res">
        <title>A haplotype resolved chromosomal level avocado genome allows analysis of novel avocado genes.</title>
        <authorList>
            <person name="Nath O."/>
            <person name="Fletcher S.J."/>
            <person name="Hayward A."/>
            <person name="Shaw L.M."/>
            <person name="Masouleh A.K."/>
            <person name="Furtado A."/>
            <person name="Henry R.J."/>
            <person name="Mitter N."/>
        </authorList>
    </citation>
    <scope>NUCLEOTIDE SEQUENCE [LARGE SCALE GENOMIC DNA]</scope>
    <source>
        <strain evidence="2">cv. Hass</strain>
    </source>
</reference>
<organism evidence="1 2">
    <name type="scientific">Persea americana</name>
    <name type="common">Avocado</name>
    <dbReference type="NCBI Taxonomy" id="3435"/>
    <lineage>
        <taxon>Eukaryota</taxon>
        <taxon>Viridiplantae</taxon>
        <taxon>Streptophyta</taxon>
        <taxon>Embryophyta</taxon>
        <taxon>Tracheophyta</taxon>
        <taxon>Spermatophyta</taxon>
        <taxon>Magnoliopsida</taxon>
        <taxon>Magnoliidae</taxon>
        <taxon>Laurales</taxon>
        <taxon>Lauraceae</taxon>
        <taxon>Persea</taxon>
    </lineage>
</organism>
<evidence type="ECO:0000313" key="2">
    <source>
        <dbReference type="Proteomes" id="UP001234297"/>
    </source>
</evidence>
<gene>
    <name evidence="1" type="ORF">MRB53_031424</name>
</gene>